<sequence>MDVFTILVSGLVATSVMTLFSYVVSNFKSKQFREPELLNSLISRSKIIEQKPSKNHFLGWLIHYLIGWFFVLVFSFIWEYTQFSADIISGAVLGLAAGIIGIFGWKIMFKLNQNPPEIDFSQFYLQLIIAHILFGISAGMVYSLI</sequence>
<keyword evidence="1" id="KW-0812">Transmembrane</keyword>
<dbReference type="Proteomes" id="UP000199116">
    <property type="component" value="Unassembled WGS sequence"/>
</dbReference>
<protein>
    <recommendedName>
        <fullName evidence="4">DUF2938 domain-containing protein</fullName>
    </recommendedName>
</protein>
<dbReference type="EMBL" id="FOOH01000038">
    <property type="protein sequence ID" value="SFG20937.1"/>
    <property type="molecule type" value="Genomic_DNA"/>
</dbReference>
<gene>
    <name evidence="2" type="ORF">SAMN04488033_1386</name>
</gene>
<evidence type="ECO:0000313" key="2">
    <source>
        <dbReference type="EMBL" id="SFG20937.1"/>
    </source>
</evidence>
<feature type="transmembrane region" description="Helical" evidence="1">
    <location>
        <begin position="83"/>
        <end position="103"/>
    </location>
</feature>
<organism evidence="2 3">
    <name type="scientific">Salegentibacter agarivorans</name>
    <dbReference type="NCBI Taxonomy" id="345907"/>
    <lineage>
        <taxon>Bacteria</taxon>
        <taxon>Pseudomonadati</taxon>
        <taxon>Bacteroidota</taxon>
        <taxon>Flavobacteriia</taxon>
        <taxon>Flavobacteriales</taxon>
        <taxon>Flavobacteriaceae</taxon>
        <taxon>Salegentibacter</taxon>
    </lineage>
</organism>
<keyword evidence="1" id="KW-0472">Membrane</keyword>
<reference evidence="3" key="1">
    <citation type="submission" date="2016-10" db="EMBL/GenBank/DDBJ databases">
        <authorList>
            <person name="Varghese N."/>
            <person name="Submissions S."/>
        </authorList>
    </citation>
    <scope>NUCLEOTIDE SEQUENCE [LARGE SCALE GENOMIC DNA]</scope>
    <source>
        <strain evidence="3">DSM 23515</strain>
    </source>
</reference>
<evidence type="ECO:0000256" key="1">
    <source>
        <dbReference type="SAM" id="Phobius"/>
    </source>
</evidence>
<evidence type="ECO:0008006" key="4">
    <source>
        <dbReference type="Google" id="ProtNLM"/>
    </source>
</evidence>
<dbReference type="AlphaFoldDB" id="A0A1I2Q3V5"/>
<proteinExistence type="predicted"/>
<evidence type="ECO:0000313" key="3">
    <source>
        <dbReference type="Proteomes" id="UP000199116"/>
    </source>
</evidence>
<feature type="transmembrane region" description="Helical" evidence="1">
    <location>
        <begin position="6"/>
        <end position="24"/>
    </location>
</feature>
<feature type="transmembrane region" description="Helical" evidence="1">
    <location>
        <begin position="123"/>
        <end position="144"/>
    </location>
</feature>
<name>A0A1I2Q3V5_9FLAO</name>
<accession>A0A1I2Q3V5</accession>
<keyword evidence="3" id="KW-1185">Reference proteome</keyword>
<feature type="transmembrane region" description="Helical" evidence="1">
    <location>
        <begin position="57"/>
        <end position="77"/>
    </location>
</feature>
<keyword evidence="1" id="KW-1133">Transmembrane helix</keyword>